<reference evidence="13 14" key="1">
    <citation type="journal article" date="2010" name="Nature">
        <title>The genome of a songbird.</title>
        <authorList>
            <person name="Warren W.C."/>
            <person name="Clayton D.F."/>
            <person name="Ellegren H."/>
            <person name="Arnold A.P."/>
            <person name="Hillier L.W."/>
            <person name="Kunstner A."/>
            <person name="Searle S."/>
            <person name="White S."/>
            <person name="Vilella A.J."/>
            <person name="Fairley S."/>
            <person name="Heger A."/>
            <person name="Kong L."/>
            <person name="Ponting C.P."/>
            <person name="Jarvis E.D."/>
            <person name="Mello C.V."/>
            <person name="Minx P."/>
            <person name="Lovell P."/>
            <person name="Velho T.A."/>
            <person name="Ferris M."/>
            <person name="Balakrishnan C.N."/>
            <person name="Sinha S."/>
            <person name="Blatti C."/>
            <person name="London S.E."/>
            <person name="Li Y."/>
            <person name="Lin Y.C."/>
            <person name="George J."/>
            <person name="Sweedler J."/>
            <person name="Southey B."/>
            <person name="Gunaratne P."/>
            <person name="Watson M."/>
            <person name="Nam K."/>
            <person name="Backstrom N."/>
            <person name="Smeds L."/>
            <person name="Nabholz B."/>
            <person name="Itoh Y."/>
            <person name="Whitney O."/>
            <person name="Pfenning A.R."/>
            <person name="Howard J."/>
            <person name="Volker M."/>
            <person name="Skinner B.M."/>
            <person name="Griffin D.K."/>
            <person name="Ye L."/>
            <person name="McLaren W.M."/>
            <person name="Flicek P."/>
            <person name="Quesada V."/>
            <person name="Velasco G."/>
            <person name="Lopez-Otin C."/>
            <person name="Puente X.S."/>
            <person name="Olender T."/>
            <person name="Lancet D."/>
            <person name="Smit A.F."/>
            <person name="Hubley R."/>
            <person name="Konkel M.K."/>
            <person name="Walker J.A."/>
            <person name="Batzer M.A."/>
            <person name="Gu W."/>
            <person name="Pollock D.D."/>
            <person name="Chen L."/>
            <person name="Cheng Z."/>
            <person name="Eichler E.E."/>
            <person name="Stapley J."/>
            <person name="Slate J."/>
            <person name="Ekblom R."/>
            <person name="Birkhead T."/>
            <person name="Burke T."/>
            <person name="Burt D."/>
            <person name="Scharff C."/>
            <person name="Adam I."/>
            <person name="Richard H."/>
            <person name="Sultan M."/>
            <person name="Soldatov A."/>
            <person name="Lehrach H."/>
            <person name="Edwards S.V."/>
            <person name="Yang S.P."/>
            <person name="Li X."/>
            <person name="Graves T."/>
            <person name="Fulton L."/>
            <person name="Nelson J."/>
            <person name="Chinwalla A."/>
            <person name="Hou S."/>
            <person name="Mardis E.R."/>
            <person name="Wilson R.K."/>
        </authorList>
    </citation>
    <scope>NUCLEOTIDE SEQUENCE [LARGE SCALE GENOMIC DNA]</scope>
</reference>
<evidence type="ECO:0000256" key="2">
    <source>
        <dbReference type="ARBA" id="ARBA00022491"/>
    </source>
</evidence>
<dbReference type="PANTHER" id="PTHR11969:SF6">
    <property type="entry name" value="MAX DIMERIZATION PROTEIN 3"/>
    <property type="match status" value="1"/>
</dbReference>
<dbReference type="SMART" id="SM00353">
    <property type="entry name" value="HLH"/>
    <property type="match status" value="1"/>
</dbReference>
<dbReference type="InterPro" id="IPR011598">
    <property type="entry name" value="bHLH_dom"/>
</dbReference>
<reference evidence="13" key="2">
    <citation type="submission" date="2025-08" db="UniProtKB">
        <authorList>
            <consortium name="Ensembl"/>
        </authorList>
    </citation>
    <scope>IDENTIFICATION</scope>
</reference>
<feature type="domain" description="BHLH" evidence="12">
    <location>
        <begin position="50"/>
        <end position="102"/>
    </location>
</feature>
<dbReference type="Gene3D" id="3.40.50.300">
    <property type="entry name" value="P-loop containing nucleotide triphosphate hydrolases"/>
    <property type="match status" value="1"/>
</dbReference>
<dbReference type="InterPro" id="IPR036638">
    <property type="entry name" value="HLH_DNA-bd_sf"/>
</dbReference>
<proteinExistence type="predicted"/>
<dbReference type="InterPro" id="IPR001806">
    <property type="entry name" value="Small_GTPase"/>
</dbReference>
<dbReference type="Pfam" id="PF00071">
    <property type="entry name" value="Ras"/>
    <property type="match status" value="1"/>
</dbReference>
<accession>A0A674HPQ7</accession>
<evidence type="ECO:0000256" key="9">
    <source>
        <dbReference type="ARBA" id="ARBA00041430"/>
    </source>
</evidence>
<gene>
    <name evidence="13" type="primary">RAB24</name>
</gene>
<dbReference type="PRINTS" id="PR00449">
    <property type="entry name" value="RASTRNSFRMNG"/>
</dbReference>
<dbReference type="GO" id="GO:0005634">
    <property type="term" value="C:nucleus"/>
    <property type="evidence" value="ECO:0007669"/>
    <property type="project" value="UniProtKB-SubCell"/>
</dbReference>
<dbReference type="CDD" id="cd18932">
    <property type="entry name" value="bHLHzip_Mad3"/>
    <property type="match status" value="1"/>
</dbReference>
<evidence type="ECO:0000256" key="10">
    <source>
        <dbReference type="SAM" id="Coils"/>
    </source>
</evidence>
<dbReference type="GO" id="GO:0003924">
    <property type="term" value="F:GTPase activity"/>
    <property type="evidence" value="ECO:0007669"/>
    <property type="project" value="InterPro"/>
</dbReference>
<comment type="subcellular location">
    <subcellularLocation>
        <location evidence="1">Nucleus</location>
    </subcellularLocation>
</comment>
<dbReference type="SUPFAM" id="SSF52540">
    <property type="entry name" value="P-loop containing nucleoside triphosphate hydrolases"/>
    <property type="match status" value="1"/>
</dbReference>
<dbReference type="GO" id="GO:0000981">
    <property type="term" value="F:DNA-binding transcription factor activity, RNA polymerase II-specific"/>
    <property type="evidence" value="ECO:0007669"/>
    <property type="project" value="TreeGrafter"/>
</dbReference>
<evidence type="ECO:0000259" key="12">
    <source>
        <dbReference type="PROSITE" id="PS50888"/>
    </source>
</evidence>
<evidence type="ECO:0000313" key="13">
    <source>
        <dbReference type="Ensembl" id="ENSTGUP00000036978.1"/>
    </source>
</evidence>
<keyword evidence="6" id="KW-0804">Transcription</keyword>
<feature type="compositionally biased region" description="Basic and acidic residues" evidence="11">
    <location>
        <begin position="157"/>
        <end position="180"/>
    </location>
</feature>
<dbReference type="SUPFAM" id="SSF47459">
    <property type="entry name" value="HLH, helix-loop-helix DNA-binding domain"/>
    <property type="match status" value="1"/>
</dbReference>
<evidence type="ECO:0000256" key="1">
    <source>
        <dbReference type="ARBA" id="ARBA00004123"/>
    </source>
</evidence>
<keyword evidence="4" id="KW-0805">Transcription regulation</keyword>
<dbReference type="InParanoid" id="A0A674HPQ7"/>
<evidence type="ECO:0000256" key="11">
    <source>
        <dbReference type="SAM" id="MobiDB-lite"/>
    </source>
</evidence>
<dbReference type="PROSITE" id="PS50888">
    <property type="entry name" value="BHLH"/>
    <property type="match status" value="1"/>
</dbReference>
<dbReference type="Proteomes" id="UP000007754">
    <property type="component" value="Chromosome 13"/>
</dbReference>
<dbReference type="SMART" id="SM00175">
    <property type="entry name" value="RAB"/>
    <property type="match status" value="1"/>
</dbReference>
<sequence length="293" mass="33172">MAAAGSRIQVLLQAAEFLEHRQHRHPPGPPDAEHGYAAVCPAPARRAVGSGRSVHNALEKHRRAQLRCCLERLKQQVPVGAGPSRSTTLSLLHRARLHIQRLQEQELRARRAKDRLRDRQRSLQRRLESLLLPADGERARADSLDSSRLSEPSEEDDRSRFRGQGDDRGGPDGDAGHLDLTDSGSFQRAKFWVNELQNCEEGCRIYLCGTKSDLLEEDRRKRGVDFHDVQDYADEIKADLFETSSKTGQSVDELFQKVAEDYVNFSAFQVMTEDKGVNLGQRNSPYFYSCCHH</sequence>
<feature type="coiled-coil region" evidence="10">
    <location>
        <begin position="95"/>
        <end position="122"/>
    </location>
</feature>
<dbReference type="PANTHER" id="PTHR11969">
    <property type="entry name" value="MAX DIMERIZATION, MAD"/>
    <property type="match status" value="1"/>
</dbReference>
<protein>
    <recommendedName>
        <fullName evidence="8">Max dimerization protein 3</fullName>
    </recommendedName>
    <alternativeName>
        <fullName evidence="9">Max-associated protein 3</fullName>
    </alternativeName>
</protein>
<keyword evidence="5" id="KW-0238">DNA-binding</keyword>
<dbReference type="GO" id="GO:0046983">
    <property type="term" value="F:protein dimerization activity"/>
    <property type="evidence" value="ECO:0007669"/>
    <property type="project" value="InterPro"/>
</dbReference>
<reference evidence="13" key="3">
    <citation type="submission" date="2025-09" db="UniProtKB">
        <authorList>
            <consortium name="Ensembl"/>
        </authorList>
    </citation>
    <scope>IDENTIFICATION</scope>
</reference>
<keyword evidence="2" id="KW-0678">Repressor</keyword>
<evidence type="ECO:0000256" key="8">
    <source>
        <dbReference type="ARBA" id="ARBA00040424"/>
    </source>
</evidence>
<dbReference type="Ensembl" id="ENSTGUT00000023894.1">
    <property type="protein sequence ID" value="ENSTGUP00000036978.1"/>
    <property type="gene ID" value="ENSTGUG00000000428.2"/>
</dbReference>
<dbReference type="PROSITE" id="PS51419">
    <property type="entry name" value="RAB"/>
    <property type="match status" value="1"/>
</dbReference>
<evidence type="ECO:0000256" key="7">
    <source>
        <dbReference type="ARBA" id="ARBA00023242"/>
    </source>
</evidence>
<evidence type="ECO:0000256" key="4">
    <source>
        <dbReference type="ARBA" id="ARBA00023015"/>
    </source>
</evidence>
<keyword evidence="10" id="KW-0175">Coiled coil</keyword>
<keyword evidence="3" id="KW-0547">Nucleotide-binding</keyword>
<organism evidence="13 14">
    <name type="scientific">Taeniopygia guttata</name>
    <name type="common">Zebra finch</name>
    <name type="synonym">Poephila guttata</name>
    <dbReference type="NCBI Taxonomy" id="59729"/>
    <lineage>
        <taxon>Eukaryota</taxon>
        <taxon>Metazoa</taxon>
        <taxon>Chordata</taxon>
        <taxon>Craniata</taxon>
        <taxon>Vertebrata</taxon>
        <taxon>Euteleostomi</taxon>
        <taxon>Archelosauria</taxon>
        <taxon>Archosauria</taxon>
        <taxon>Dinosauria</taxon>
        <taxon>Saurischia</taxon>
        <taxon>Theropoda</taxon>
        <taxon>Coelurosauria</taxon>
        <taxon>Aves</taxon>
        <taxon>Neognathae</taxon>
        <taxon>Neoaves</taxon>
        <taxon>Telluraves</taxon>
        <taxon>Australaves</taxon>
        <taxon>Passeriformes</taxon>
        <taxon>Passeroidea</taxon>
        <taxon>Estrildidae</taxon>
        <taxon>Estrildinae</taxon>
        <taxon>Taeniopygia</taxon>
    </lineage>
</organism>
<dbReference type="Pfam" id="PF00010">
    <property type="entry name" value="HLH"/>
    <property type="match status" value="1"/>
</dbReference>
<dbReference type="AlphaFoldDB" id="A0A674HPQ7"/>
<dbReference type="InterPro" id="IPR027417">
    <property type="entry name" value="P-loop_NTPase"/>
</dbReference>
<evidence type="ECO:0000313" key="14">
    <source>
        <dbReference type="Proteomes" id="UP000007754"/>
    </source>
</evidence>
<keyword evidence="14" id="KW-1185">Reference proteome</keyword>
<evidence type="ECO:0000256" key="6">
    <source>
        <dbReference type="ARBA" id="ARBA00023163"/>
    </source>
</evidence>
<dbReference type="GO" id="GO:0000978">
    <property type="term" value="F:RNA polymerase II cis-regulatory region sequence-specific DNA binding"/>
    <property type="evidence" value="ECO:0007669"/>
    <property type="project" value="TreeGrafter"/>
</dbReference>
<name>A0A674HPQ7_TAEGU</name>
<dbReference type="GeneTree" id="ENSGT00940000161050"/>
<dbReference type="GO" id="GO:0005525">
    <property type="term" value="F:GTP binding"/>
    <property type="evidence" value="ECO:0007669"/>
    <property type="project" value="InterPro"/>
</dbReference>
<keyword evidence="7" id="KW-0539">Nucleus</keyword>
<dbReference type="Gene3D" id="4.10.280.10">
    <property type="entry name" value="Helix-loop-helix DNA-binding domain"/>
    <property type="match status" value="1"/>
</dbReference>
<evidence type="ECO:0000256" key="3">
    <source>
        <dbReference type="ARBA" id="ARBA00022741"/>
    </source>
</evidence>
<evidence type="ECO:0000256" key="5">
    <source>
        <dbReference type="ARBA" id="ARBA00023125"/>
    </source>
</evidence>
<feature type="region of interest" description="Disordered" evidence="11">
    <location>
        <begin position="138"/>
        <end position="180"/>
    </location>
</feature>